<comment type="caution">
    <text evidence="5">The sequence shown here is derived from an EMBL/GenBank/DDBJ whole genome shotgun (WGS) entry which is preliminary data.</text>
</comment>
<feature type="compositionally biased region" description="Low complexity" evidence="3">
    <location>
        <begin position="208"/>
        <end position="218"/>
    </location>
</feature>
<feature type="compositionally biased region" description="Basic and acidic residues" evidence="3">
    <location>
        <begin position="219"/>
        <end position="259"/>
    </location>
</feature>
<gene>
    <name evidence="5" type="ORF">O0I10_012023</name>
</gene>
<dbReference type="PANTHER" id="PTHR13681:SF24">
    <property type="entry name" value="TUDOR DOMAIN-CONTAINING PROTEIN 3"/>
    <property type="match status" value="1"/>
</dbReference>
<dbReference type="AlphaFoldDB" id="A0AAD7UTI3"/>
<evidence type="ECO:0000259" key="4">
    <source>
        <dbReference type="Pfam" id="PF08585"/>
    </source>
</evidence>
<feature type="compositionally biased region" description="Low complexity" evidence="3">
    <location>
        <begin position="363"/>
        <end position="372"/>
    </location>
</feature>
<dbReference type="Gene3D" id="2.40.50.770">
    <property type="entry name" value="RecQ-mediated genome instability protein Rmi1, C-terminal domain"/>
    <property type="match status" value="1"/>
</dbReference>
<feature type="region of interest" description="Disordered" evidence="3">
    <location>
        <begin position="170"/>
        <end position="434"/>
    </location>
</feature>
<accession>A0AAD7UTI3</accession>
<dbReference type="Pfam" id="PF08585">
    <property type="entry name" value="RMI1_N_C"/>
    <property type="match status" value="1"/>
</dbReference>
<evidence type="ECO:0000256" key="1">
    <source>
        <dbReference type="ARBA" id="ARBA00004123"/>
    </source>
</evidence>
<reference evidence="5 6" key="1">
    <citation type="submission" date="2023-03" db="EMBL/GenBank/DDBJ databases">
        <title>Genome sequence of Lichtheimia ornata CBS 291.66.</title>
        <authorList>
            <person name="Mohabir J.T."/>
            <person name="Shea T.P."/>
            <person name="Kurbessoian T."/>
            <person name="Berby B."/>
            <person name="Fontaine J."/>
            <person name="Livny J."/>
            <person name="Gnirke A."/>
            <person name="Stajich J.E."/>
            <person name="Cuomo C.A."/>
        </authorList>
    </citation>
    <scope>NUCLEOTIDE SEQUENCE [LARGE SCALE GENOMIC DNA]</scope>
    <source>
        <strain evidence="5">CBS 291.66</strain>
    </source>
</reference>
<feature type="domain" description="RecQ mediated genome instability protein 1 OB-fold" evidence="4">
    <location>
        <begin position="82"/>
        <end position="157"/>
    </location>
</feature>
<evidence type="ECO:0000256" key="3">
    <source>
        <dbReference type="SAM" id="MobiDB-lite"/>
    </source>
</evidence>
<dbReference type="GO" id="GO:0005634">
    <property type="term" value="C:nucleus"/>
    <property type="evidence" value="ECO:0007669"/>
    <property type="project" value="UniProtKB-SubCell"/>
</dbReference>
<comment type="subcellular location">
    <subcellularLocation>
        <location evidence="1">Nucleus</location>
    </subcellularLocation>
</comment>
<protein>
    <recommendedName>
        <fullName evidence="4">RecQ mediated genome instability protein 1 OB-fold domain-containing protein</fullName>
    </recommendedName>
</protein>
<keyword evidence="2" id="KW-0539">Nucleus</keyword>
<feature type="compositionally biased region" description="Basic and acidic residues" evidence="3">
    <location>
        <begin position="373"/>
        <end position="388"/>
    </location>
</feature>
<evidence type="ECO:0000256" key="2">
    <source>
        <dbReference type="ARBA" id="ARBA00023242"/>
    </source>
</evidence>
<sequence>MKTTLRAQGWCISDEGLATLQEQVGPEATIDDIVATALDLDLRQIGGDPPSIKGNTELAGPLVLELLEVRNVAMPSTHQVEKPRLFRVTFTAGGKKKFTGVEFLGPVDCITLMTPPGSKFMVTKPIQIREQLLLLGPGMLKPLGGHVQEMVHAWRSGKQFVKRFRGKQINDESGEQDAGPPPFVPFKIDTKRAINERRQPKDKERGAKSSGSASSTKGQRQESKKDNARSKDKKKEREAGAGKDDGSTKKKDKDKDRPRKDKSKKKASTGDGKAPNNGDKQPDINKGKKQRPSTKHDDSQPSNTAQSKESSGKPREKRGDKPRRKDNDQRKQGPSSEGAQPEKANNGDKPKERRKPNRKPKDTTTTTTTTNNDDTKRPDARPKNEDSRKRGKPSPSKERQKASDDGNSKPSNRRRPNQRNNSKKDKDDGIENKK</sequence>
<dbReference type="PANTHER" id="PTHR13681">
    <property type="entry name" value="SURVIVAL OF MOTOR NEURON-RELATED-SPLICING FACTOR 30-RELATED"/>
    <property type="match status" value="1"/>
</dbReference>
<dbReference type="InterPro" id="IPR013894">
    <property type="entry name" value="RMI1_OB"/>
</dbReference>
<name>A0AAD7UTI3_9FUNG</name>
<dbReference type="RefSeq" id="XP_058337266.1">
    <property type="nucleotide sequence ID" value="XM_058491972.1"/>
</dbReference>
<feature type="compositionally biased region" description="Basic and acidic residues" evidence="3">
    <location>
        <begin position="188"/>
        <end position="207"/>
    </location>
</feature>
<evidence type="ECO:0000313" key="5">
    <source>
        <dbReference type="EMBL" id="KAJ8652352.1"/>
    </source>
</evidence>
<feature type="compositionally biased region" description="Polar residues" evidence="3">
    <location>
        <begin position="300"/>
        <end position="309"/>
    </location>
</feature>
<dbReference type="SMART" id="SM01161">
    <property type="entry name" value="DUF1767"/>
    <property type="match status" value="1"/>
</dbReference>
<proteinExistence type="predicted"/>
<dbReference type="EMBL" id="JARTCD010000108">
    <property type="protein sequence ID" value="KAJ8652352.1"/>
    <property type="molecule type" value="Genomic_DNA"/>
</dbReference>
<feature type="compositionally biased region" description="Basic and acidic residues" evidence="3">
    <location>
        <begin position="395"/>
        <end position="407"/>
    </location>
</feature>
<feature type="compositionally biased region" description="Basic and acidic residues" evidence="3">
    <location>
        <begin position="310"/>
        <end position="331"/>
    </location>
</feature>
<organism evidence="5 6">
    <name type="scientific">Lichtheimia ornata</name>
    <dbReference type="NCBI Taxonomy" id="688661"/>
    <lineage>
        <taxon>Eukaryota</taxon>
        <taxon>Fungi</taxon>
        <taxon>Fungi incertae sedis</taxon>
        <taxon>Mucoromycota</taxon>
        <taxon>Mucoromycotina</taxon>
        <taxon>Mucoromycetes</taxon>
        <taxon>Mucorales</taxon>
        <taxon>Lichtheimiaceae</taxon>
        <taxon>Lichtheimia</taxon>
    </lineage>
</organism>
<dbReference type="GeneID" id="83219412"/>
<dbReference type="Proteomes" id="UP001234581">
    <property type="component" value="Unassembled WGS sequence"/>
</dbReference>
<keyword evidence="6" id="KW-1185">Reference proteome</keyword>
<feature type="compositionally biased region" description="Basic and acidic residues" evidence="3">
    <location>
        <begin position="422"/>
        <end position="434"/>
    </location>
</feature>
<evidence type="ECO:0000313" key="6">
    <source>
        <dbReference type="Proteomes" id="UP001234581"/>
    </source>
</evidence>
<dbReference type="InterPro" id="IPR042470">
    <property type="entry name" value="RMI1_N_C_sf"/>
</dbReference>